<dbReference type="GO" id="GO:0051301">
    <property type="term" value="P:cell division"/>
    <property type="evidence" value="ECO:0007669"/>
    <property type="project" value="UniProtKB-KW"/>
</dbReference>
<comment type="function">
    <text evidence="2">Cell wall formation.</text>
</comment>
<dbReference type="Pfam" id="PF01565">
    <property type="entry name" value="FAD_binding_4"/>
    <property type="match status" value="1"/>
</dbReference>
<evidence type="ECO:0000256" key="15">
    <source>
        <dbReference type="ARBA" id="ARBA00023316"/>
    </source>
</evidence>
<comment type="cofactor">
    <cofactor evidence="1">
        <name>FAD</name>
        <dbReference type="ChEBI" id="CHEBI:57692"/>
    </cofactor>
</comment>
<accession>A0A6J6SPZ9</accession>
<dbReference type="EMBL" id="CAFBPQ010000006">
    <property type="protein sequence ID" value="CAB5016509.1"/>
    <property type="molecule type" value="Genomic_DNA"/>
</dbReference>
<dbReference type="GO" id="GO:0009252">
    <property type="term" value="P:peptidoglycan biosynthetic process"/>
    <property type="evidence" value="ECO:0007669"/>
    <property type="project" value="UniProtKB-UniPathway"/>
</dbReference>
<dbReference type="GO" id="GO:0008762">
    <property type="term" value="F:UDP-N-acetylmuramate dehydrogenase activity"/>
    <property type="evidence" value="ECO:0007669"/>
    <property type="project" value="UniProtKB-EC"/>
</dbReference>
<evidence type="ECO:0000256" key="12">
    <source>
        <dbReference type="ARBA" id="ARBA00022984"/>
    </source>
</evidence>
<evidence type="ECO:0000256" key="5">
    <source>
        <dbReference type="ARBA" id="ARBA00012518"/>
    </source>
</evidence>
<evidence type="ECO:0000313" key="19">
    <source>
        <dbReference type="EMBL" id="CAB4896858.1"/>
    </source>
</evidence>
<dbReference type="GO" id="GO:0071555">
    <property type="term" value="P:cell wall organization"/>
    <property type="evidence" value="ECO:0007669"/>
    <property type="project" value="UniProtKB-KW"/>
</dbReference>
<dbReference type="InterPro" id="IPR003170">
    <property type="entry name" value="MurB"/>
</dbReference>
<evidence type="ECO:0000256" key="14">
    <source>
        <dbReference type="ARBA" id="ARBA00023306"/>
    </source>
</evidence>
<keyword evidence="10" id="KW-0521">NADP</keyword>
<evidence type="ECO:0000256" key="7">
    <source>
        <dbReference type="ARBA" id="ARBA00022618"/>
    </source>
</evidence>
<dbReference type="EMBL" id="CAEZYK010000144">
    <property type="protein sequence ID" value="CAB4736738.1"/>
    <property type="molecule type" value="Genomic_DNA"/>
</dbReference>
<evidence type="ECO:0000256" key="2">
    <source>
        <dbReference type="ARBA" id="ARBA00003921"/>
    </source>
</evidence>
<organism evidence="18">
    <name type="scientific">freshwater metagenome</name>
    <dbReference type="NCBI Taxonomy" id="449393"/>
    <lineage>
        <taxon>unclassified sequences</taxon>
        <taxon>metagenomes</taxon>
        <taxon>ecological metagenomes</taxon>
    </lineage>
</organism>
<comment type="pathway">
    <text evidence="4">Cell wall biogenesis; peptidoglycan biosynthesis.</text>
</comment>
<evidence type="ECO:0000256" key="8">
    <source>
        <dbReference type="ARBA" id="ARBA00022630"/>
    </source>
</evidence>
<keyword evidence="7" id="KW-0132">Cell division</keyword>
<dbReference type="EMBL" id="CAFBMM010000004">
    <property type="protein sequence ID" value="CAB4896858.1"/>
    <property type="molecule type" value="Genomic_DNA"/>
</dbReference>
<keyword evidence="9" id="KW-0274">FAD</keyword>
<dbReference type="Pfam" id="PF02873">
    <property type="entry name" value="MurB_C"/>
    <property type="match status" value="1"/>
</dbReference>
<dbReference type="PANTHER" id="PTHR21071:SF4">
    <property type="entry name" value="UDP-N-ACETYLENOLPYRUVOYLGLUCOSAMINE REDUCTASE"/>
    <property type="match status" value="1"/>
</dbReference>
<keyword evidence="11" id="KW-0133">Cell shape</keyword>
<dbReference type="PROSITE" id="PS51387">
    <property type="entry name" value="FAD_PCMH"/>
    <property type="match status" value="1"/>
</dbReference>
<evidence type="ECO:0000313" key="18">
    <source>
        <dbReference type="EMBL" id="CAB4736738.1"/>
    </source>
</evidence>
<dbReference type="Gene3D" id="3.90.78.10">
    <property type="entry name" value="UDP-N-acetylenolpyruvoylglucosamine reductase, C-terminal domain"/>
    <property type="match status" value="1"/>
</dbReference>
<evidence type="ECO:0000256" key="16">
    <source>
        <dbReference type="ARBA" id="ARBA00048914"/>
    </source>
</evidence>
<dbReference type="SUPFAM" id="SSF56176">
    <property type="entry name" value="FAD-binding/transporter-associated domain-like"/>
    <property type="match status" value="1"/>
</dbReference>
<keyword evidence="8" id="KW-0285">Flavoprotein</keyword>
<dbReference type="EC" id="1.3.1.98" evidence="5"/>
<keyword evidence="15" id="KW-0961">Cell wall biogenesis/degradation</keyword>
<dbReference type="InterPro" id="IPR036318">
    <property type="entry name" value="FAD-bd_PCMH-like_sf"/>
</dbReference>
<dbReference type="GO" id="GO:0071949">
    <property type="term" value="F:FAD binding"/>
    <property type="evidence" value="ECO:0007669"/>
    <property type="project" value="InterPro"/>
</dbReference>
<evidence type="ECO:0000256" key="1">
    <source>
        <dbReference type="ARBA" id="ARBA00001974"/>
    </source>
</evidence>
<keyword evidence="6" id="KW-0963">Cytoplasm</keyword>
<dbReference type="InterPro" id="IPR011601">
    <property type="entry name" value="MurB_C"/>
</dbReference>
<evidence type="ECO:0000256" key="9">
    <source>
        <dbReference type="ARBA" id="ARBA00022827"/>
    </source>
</evidence>
<dbReference type="EMBL" id="CAFBOF010000037">
    <property type="protein sequence ID" value="CAB4984414.1"/>
    <property type="molecule type" value="Genomic_DNA"/>
</dbReference>
<dbReference type="HAMAP" id="MF_00037">
    <property type="entry name" value="MurB"/>
    <property type="match status" value="1"/>
</dbReference>
<evidence type="ECO:0000256" key="6">
    <source>
        <dbReference type="ARBA" id="ARBA00022490"/>
    </source>
</evidence>
<dbReference type="InterPro" id="IPR016167">
    <property type="entry name" value="FAD-bd_PCMH_sub1"/>
</dbReference>
<evidence type="ECO:0000259" key="17">
    <source>
        <dbReference type="PROSITE" id="PS51387"/>
    </source>
</evidence>
<dbReference type="NCBIfam" id="NF010480">
    <property type="entry name" value="PRK13905.1"/>
    <property type="match status" value="1"/>
</dbReference>
<dbReference type="PANTHER" id="PTHR21071">
    <property type="entry name" value="UDP-N-ACETYLENOLPYRUVOYLGLUCOSAMINE REDUCTASE"/>
    <property type="match status" value="1"/>
</dbReference>
<dbReference type="SUPFAM" id="SSF56194">
    <property type="entry name" value="Uridine diphospho-N-Acetylenolpyruvylglucosamine reductase, MurB, C-terminal domain"/>
    <property type="match status" value="1"/>
</dbReference>
<proteinExistence type="inferred from homology"/>
<evidence type="ECO:0000313" key="20">
    <source>
        <dbReference type="EMBL" id="CAB4984414.1"/>
    </source>
</evidence>
<dbReference type="InterPro" id="IPR006094">
    <property type="entry name" value="Oxid_FAD_bind_N"/>
</dbReference>
<dbReference type="Gene3D" id="3.30.465.10">
    <property type="match status" value="1"/>
</dbReference>
<dbReference type="InterPro" id="IPR036635">
    <property type="entry name" value="MurB_C_sf"/>
</dbReference>
<feature type="domain" description="FAD-binding PCMH-type" evidence="17">
    <location>
        <begin position="31"/>
        <end position="200"/>
    </location>
</feature>
<dbReference type="UniPathway" id="UPA00219"/>
<evidence type="ECO:0000256" key="4">
    <source>
        <dbReference type="ARBA" id="ARBA00004752"/>
    </source>
</evidence>
<dbReference type="InterPro" id="IPR016166">
    <property type="entry name" value="FAD-bd_PCMH"/>
</dbReference>
<keyword evidence="12" id="KW-0573">Peptidoglycan synthesis</keyword>
<dbReference type="InterPro" id="IPR016169">
    <property type="entry name" value="FAD-bd_PCMH_sub2"/>
</dbReference>
<dbReference type="GO" id="GO:0005829">
    <property type="term" value="C:cytosol"/>
    <property type="evidence" value="ECO:0007669"/>
    <property type="project" value="TreeGrafter"/>
</dbReference>
<evidence type="ECO:0000256" key="3">
    <source>
        <dbReference type="ARBA" id="ARBA00004496"/>
    </source>
</evidence>
<evidence type="ECO:0000256" key="13">
    <source>
        <dbReference type="ARBA" id="ARBA00023002"/>
    </source>
</evidence>
<gene>
    <name evidence="18" type="ORF">UFOPK2683_01627</name>
    <name evidence="19" type="ORF">UFOPK3605_00251</name>
    <name evidence="20" type="ORF">UFOPK3897_01314</name>
    <name evidence="21" type="ORF">UFOPK4121_00380</name>
</gene>
<dbReference type="GO" id="GO:0008360">
    <property type="term" value="P:regulation of cell shape"/>
    <property type="evidence" value="ECO:0007669"/>
    <property type="project" value="UniProtKB-KW"/>
</dbReference>
<reference evidence="18" key="1">
    <citation type="submission" date="2020-05" db="EMBL/GenBank/DDBJ databases">
        <authorList>
            <person name="Chiriac C."/>
            <person name="Salcher M."/>
            <person name="Ghai R."/>
            <person name="Kavagutti S V."/>
        </authorList>
    </citation>
    <scope>NUCLEOTIDE SEQUENCE</scope>
</reference>
<comment type="catalytic activity">
    <reaction evidence="16">
        <text>UDP-N-acetyl-alpha-D-muramate + NADP(+) = UDP-N-acetyl-3-O-(1-carboxyvinyl)-alpha-D-glucosamine + NADPH + H(+)</text>
        <dbReference type="Rhea" id="RHEA:12248"/>
        <dbReference type="ChEBI" id="CHEBI:15378"/>
        <dbReference type="ChEBI" id="CHEBI:57783"/>
        <dbReference type="ChEBI" id="CHEBI:58349"/>
        <dbReference type="ChEBI" id="CHEBI:68483"/>
        <dbReference type="ChEBI" id="CHEBI:70757"/>
        <dbReference type="EC" id="1.3.1.98"/>
    </reaction>
</comment>
<dbReference type="AlphaFoldDB" id="A0A6J6SPZ9"/>
<dbReference type="NCBIfam" id="TIGR00179">
    <property type="entry name" value="murB"/>
    <property type="match status" value="1"/>
</dbReference>
<keyword evidence="14" id="KW-0131">Cell cycle</keyword>
<evidence type="ECO:0000313" key="21">
    <source>
        <dbReference type="EMBL" id="CAB5016509.1"/>
    </source>
</evidence>
<protein>
    <recommendedName>
        <fullName evidence="5">UDP-N-acetylmuramate dehydrogenase</fullName>
        <ecNumber evidence="5">1.3.1.98</ecNumber>
    </recommendedName>
</protein>
<evidence type="ECO:0000256" key="11">
    <source>
        <dbReference type="ARBA" id="ARBA00022960"/>
    </source>
</evidence>
<name>A0A6J6SPZ9_9ZZZZ</name>
<evidence type="ECO:0000256" key="10">
    <source>
        <dbReference type="ARBA" id="ARBA00022857"/>
    </source>
</evidence>
<sequence length="308" mass="32588">MALSDLASQLEAQLGEAVSLNTSVSDLTTYRLGGPVAVVVRVFSENDLVTVGQSISSAQDEIPLIVIGRGSNLLVADSGFMGVGIILDGEFTEVKIEPGLRVAAGGAVPLPVVARQSAAAGLAGLEFLVGIPGSIGGAVRMNAGGHGREIREVLDRARIVDIQSGKTRICRADDLDFSYRSSNVKRHEVVVQAELRVSLDDPDACRKRIDDIVRWRRENQPGGANAGSTFKNPSGDSAGRIIDSAGLKGLRVGGVVVSEKHANFLQAEEGATARDVYELMKLVQKKVKESCGIDLESELHTVGFDENS</sequence>
<comment type="subcellular location">
    <subcellularLocation>
        <location evidence="3">Cytoplasm</location>
    </subcellularLocation>
</comment>
<keyword evidence="13" id="KW-0560">Oxidoreductase</keyword>
<dbReference type="Gene3D" id="3.30.43.10">
    <property type="entry name" value="Uridine Diphospho-n-acetylenolpyruvylglucosamine Reductase, domain 2"/>
    <property type="match status" value="1"/>
</dbReference>